<organism evidence="2 3">
    <name type="scientific">Aquisphaera giovannonii</name>
    <dbReference type="NCBI Taxonomy" id="406548"/>
    <lineage>
        <taxon>Bacteria</taxon>
        <taxon>Pseudomonadati</taxon>
        <taxon>Planctomycetota</taxon>
        <taxon>Planctomycetia</taxon>
        <taxon>Isosphaerales</taxon>
        <taxon>Isosphaeraceae</taxon>
        <taxon>Aquisphaera</taxon>
    </lineage>
</organism>
<dbReference type="AlphaFoldDB" id="A0A5B9VWT0"/>
<keyword evidence="3" id="KW-1185">Reference proteome</keyword>
<evidence type="ECO:0000313" key="2">
    <source>
        <dbReference type="EMBL" id="QEH32712.1"/>
    </source>
</evidence>
<evidence type="ECO:0000256" key="1">
    <source>
        <dbReference type="SAM" id="MobiDB-lite"/>
    </source>
</evidence>
<proteinExistence type="predicted"/>
<dbReference type="RefSeq" id="WP_210420428.1">
    <property type="nucleotide sequence ID" value="NZ_CP042997.1"/>
</dbReference>
<dbReference type="SUPFAM" id="SSF75011">
    <property type="entry name" value="3-carboxy-cis,cis-mucoante lactonizing enzyme"/>
    <property type="match status" value="1"/>
</dbReference>
<feature type="region of interest" description="Disordered" evidence="1">
    <location>
        <begin position="1"/>
        <end position="29"/>
    </location>
</feature>
<reference evidence="2 3" key="1">
    <citation type="submission" date="2019-08" db="EMBL/GenBank/DDBJ databases">
        <title>Deep-cultivation of Planctomycetes and their phenomic and genomic characterization uncovers novel biology.</title>
        <authorList>
            <person name="Wiegand S."/>
            <person name="Jogler M."/>
            <person name="Boedeker C."/>
            <person name="Pinto D."/>
            <person name="Vollmers J."/>
            <person name="Rivas-Marin E."/>
            <person name="Kohn T."/>
            <person name="Peeters S.H."/>
            <person name="Heuer A."/>
            <person name="Rast P."/>
            <person name="Oberbeckmann S."/>
            <person name="Bunk B."/>
            <person name="Jeske O."/>
            <person name="Meyerdierks A."/>
            <person name="Storesund J.E."/>
            <person name="Kallscheuer N."/>
            <person name="Luecker S."/>
            <person name="Lage O.M."/>
            <person name="Pohl T."/>
            <person name="Merkel B.J."/>
            <person name="Hornburger P."/>
            <person name="Mueller R.-W."/>
            <person name="Bruemmer F."/>
            <person name="Labrenz M."/>
            <person name="Spormann A.M."/>
            <person name="Op den Camp H."/>
            <person name="Overmann J."/>
            <person name="Amann R."/>
            <person name="Jetten M.S.M."/>
            <person name="Mascher T."/>
            <person name="Medema M.H."/>
            <person name="Devos D.P."/>
            <person name="Kaster A.-K."/>
            <person name="Ovreas L."/>
            <person name="Rohde M."/>
            <person name="Galperin M.Y."/>
            <person name="Jogler C."/>
        </authorList>
    </citation>
    <scope>NUCLEOTIDE SEQUENCE [LARGE SCALE GENOMIC DNA]</scope>
    <source>
        <strain evidence="2 3">OJF2</strain>
    </source>
</reference>
<accession>A0A5B9VWT0</accession>
<dbReference type="InterPro" id="IPR017549">
    <property type="entry name" value="APMV_L690"/>
</dbReference>
<protein>
    <recommendedName>
        <fullName evidence="4">TIGR03118 family protein</fullName>
    </recommendedName>
</protein>
<sequence>MLFSNSPGSRRRKPHGTHAASPRRPSRSRPFAVEALETRALMSVGAHAPVHAHLSQGHRGHDRTPIQQTNLVSDGAVPAKVTDPGLVNPWGLSASPTSPWWISDNGTGLSTLYNGNTGAKQGLIVSIPSPSGPTGGTPTGTVFNGTNSFVVSQDGKSGASIFLFATEDGTISGWNPGVNGTHAILAVDHSGSGAVYKGLATGTSGGANFLYATNFHSGKVEVFDTTFAAHTFSSKQFTDRHIPAGFAPFGIQNLNGMIFVTYARQDAARHDDVAGRGLGFVDVFSTGGDLIGRVASRGTLNSPWGLAVAPSSFGRLAGDLLVGNFGDGRINAFRMTKSGHFKSDGQLRDAGNHVIAIDGLWALAPGNGAAAGSSNALFFTAGNGGEKHGLFGTLTATT</sequence>
<name>A0A5B9VWT0_9BACT</name>
<dbReference type="KEGG" id="agv:OJF2_11910"/>
<evidence type="ECO:0000313" key="3">
    <source>
        <dbReference type="Proteomes" id="UP000324233"/>
    </source>
</evidence>
<gene>
    <name evidence="2" type="ORF">OJF2_11910</name>
</gene>
<dbReference type="EMBL" id="CP042997">
    <property type="protein sequence ID" value="QEH32712.1"/>
    <property type="molecule type" value="Genomic_DNA"/>
</dbReference>
<evidence type="ECO:0008006" key="4">
    <source>
        <dbReference type="Google" id="ProtNLM"/>
    </source>
</evidence>
<dbReference type="Proteomes" id="UP000324233">
    <property type="component" value="Chromosome"/>
</dbReference>
<dbReference type="NCBIfam" id="TIGR03118">
    <property type="entry name" value="PEPCTERM_chp_1"/>
    <property type="match status" value="1"/>
</dbReference>
<dbReference type="InterPro" id="IPR015943">
    <property type="entry name" value="WD40/YVTN_repeat-like_dom_sf"/>
</dbReference>
<dbReference type="Gene3D" id="2.130.10.10">
    <property type="entry name" value="YVTN repeat-like/Quinoprotein amine dehydrogenase"/>
    <property type="match status" value="1"/>
</dbReference>